<accession>A0A444ZY79</accession>
<feature type="domain" description="Aminotransferase class V" evidence="2">
    <location>
        <begin position="757"/>
        <end position="1178"/>
    </location>
</feature>
<comment type="caution">
    <text evidence="3">The sequence shown here is derived from an EMBL/GenBank/DDBJ whole genome shotgun (WGS) entry which is preliminary data.</text>
</comment>
<gene>
    <name evidence="3" type="ORF">Ahy_B03g063676</name>
</gene>
<organism evidence="3 4">
    <name type="scientific">Arachis hypogaea</name>
    <name type="common">Peanut</name>
    <dbReference type="NCBI Taxonomy" id="3818"/>
    <lineage>
        <taxon>Eukaryota</taxon>
        <taxon>Viridiplantae</taxon>
        <taxon>Streptophyta</taxon>
        <taxon>Embryophyta</taxon>
        <taxon>Tracheophyta</taxon>
        <taxon>Spermatophyta</taxon>
        <taxon>Magnoliopsida</taxon>
        <taxon>eudicotyledons</taxon>
        <taxon>Gunneridae</taxon>
        <taxon>Pentapetalae</taxon>
        <taxon>rosids</taxon>
        <taxon>fabids</taxon>
        <taxon>Fabales</taxon>
        <taxon>Fabaceae</taxon>
        <taxon>Papilionoideae</taxon>
        <taxon>50 kb inversion clade</taxon>
        <taxon>dalbergioids sensu lato</taxon>
        <taxon>Dalbergieae</taxon>
        <taxon>Pterocarpus clade</taxon>
        <taxon>Arachis</taxon>
    </lineage>
</organism>
<dbReference type="STRING" id="3818.A0A444ZY79"/>
<reference evidence="3 4" key="1">
    <citation type="submission" date="2019-01" db="EMBL/GenBank/DDBJ databases">
        <title>Sequencing of cultivated peanut Arachis hypogaea provides insights into genome evolution and oil improvement.</title>
        <authorList>
            <person name="Chen X."/>
        </authorList>
    </citation>
    <scope>NUCLEOTIDE SEQUENCE [LARGE SCALE GENOMIC DNA]</scope>
    <source>
        <strain evidence="4">cv. Fuhuasheng</strain>
        <tissue evidence="3">Leaves</tissue>
    </source>
</reference>
<dbReference type="SUPFAM" id="SSF53383">
    <property type="entry name" value="PLP-dependent transferases"/>
    <property type="match status" value="2"/>
</dbReference>
<dbReference type="Pfam" id="PF00266">
    <property type="entry name" value="Aminotran_5"/>
    <property type="match status" value="2"/>
</dbReference>
<keyword evidence="4" id="KW-1185">Reference proteome</keyword>
<evidence type="ECO:0000259" key="2">
    <source>
        <dbReference type="Pfam" id="PF00266"/>
    </source>
</evidence>
<evidence type="ECO:0000256" key="1">
    <source>
        <dbReference type="ARBA" id="ARBA00022898"/>
    </source>
</evidence>
<dbReference type="AlphaFoldDB" id="A0A444ZY79"/>
<proteinExistence type="predicted"/>
<name>A0A444ZY79_ARAHY</name>
<keyword evidence="1" id="KW-0663">Pyridoxal phosphate</keyword>
<sequence length="1275" mass="143848">MEVEKALLVEKPIFIEPSIIDNDDWVVSSKSETSNIDLCNHFETFKMLVKMELPCNNNESVEEKLRWLRSQMIGNAAEFYSPFGRRELVYADHTASGRSLQYNEDFIIKHVLPFYGNTHTCDSYVGSRSTRILHEASEYIKECLGGGEENAIIFCGSGTTAAIKRLQEVMGIAVPSILRERVVKSLSKEERWVVFVGPYEHHSNLLSWRQSLAEVVEIGLDDEGLLDMDALKLQLEAYKNTNRPLLGSFSACSNVTGINSDTPAIARLLHQYNAFACFDFAASGPYVEICMRREKSRDDWYDAVFLSPHKFVGGPDTPGILLMNKALYRLNSSPPSICGGGTVNYVNGFDEKDTLYLENIEERENGGTPPIIQTVRAALAFWVKEYIGYKEIEIREQIYINRALKRLISNPNIKVLGNKSTKRQAILSFVIYSTSNSSSTCWGNDQNQENSNEEELNLWEEIGNYKRGKLLHGPFVATLLNDLFGIQARGGCACAGPYGHHLLNINKTQSLDVRSAIQQGYVGIKLGWTRVSFPYYMDEEDFEFILAAIEFVAMYGQRFLPLYSFNLRNGRWRVVKTQELGALIKENNNNNNYCNYRRTMEETSVEYDNGVNNKQVRMLRRKSYLDMAKYIATRLPKFPSQTMLMENIEPILLAEPCIVQSKRSKVVEDNSKVVVLSKTSVLSETSQDFCNHSESFEKLVRIGLPCNDSVEEKLCWLRSQMIGNDAEFDSPFGRRKLVYADHTASGRSLHFNENFITDHLLPFYGNTHTCDSYVGSRTTKMLHEATTYIKSCLGGGEEDTIIFCGSGTTAAIKRLQEVMGIAVPSILRERVVKSLGKEERWVVFVGPHEHHSNLLSWRQSLAEVVEIGLDDEGLLDMDALKLQLEAYKNTNRPLLGSFSACSNVTGIHSDTRAIARLLHRYNCFACFDFAASGPYVEIDMRSGHSDGYDAVFLSPHKFLGGPDSPGVLLMNKVLYRIGSSPPSTCGGGTVTYVNAFNEKDTLYLENIEERESGGTPPIIQTVRAALAFWVKEYIGYEEIEKREQLYINKALKRLIPNPNIEVLGNTSTKRQAILSFLIYTNTNSYSQEHDELNLWAETGCKRGLPLHGPFVAALLNDLFGIQARGGCACAGPYGHELLHISKSQSLSIRSAVQKGYVGVKPGWTRVSFPYYMNEEDFEYILSAIEFLAVYGQRFLPLYSFNLRNGSWRMKTEEFEEKTKKSNGKFPTKLLGKTPEERKNQSYFDVAKSIASDLPKFPSEGILSLNVDPNVLCFRI</sequence>
<dbReference type="Proteomes" id="UP000289738">
    <property type="component" value="Chromosome B03"/>
</dbReference>
<dbReference type="PANTHER" id="PTHR43586:SF8">
    <property type="entry name" value="CYSTEINE DESULFURASE 1, CHLOROPLASTIC"/>
    <property type="match status" value="1"/>
</dbReference>
<dbReference type="Gene3D" id="3.90.1150.10">
    <property type="entry name" value="Aspartate Aminotransferase, domain 1"/>
    <property type="match status" value="2"/>
</dbReference>
<dbReference type="InterPro" id="IPR015421">
    <property type="entry name" value="PyrdxlP-dep_Trfase_major"/>
</dbReference>
<feature type="domain" description="Aminotransferase class V" evidence="2">
    <location>
        <begin position="90"/>
        <end position="433"/>
    </location>
</feature>
<dbReference type="PANTHER" id="PTHR43586">
    <property type="entry name" value="CYSTEINE DESULFURASE"/>
    <property type="match status" value="1"/>
</dbReference>
<dbReference type="Gene3D" id="3.40.640.10">
    <property type="entry name" value="Type I PLP-dependent aspartate aminotransferase-like (Major domain)"/>
    <property type="match status" value="2"/>
</dbReference>
<dbReference type="EMBL" id="SDMP01000013">
    <property type="protein sequence ID" value="RYR19014.1"/>
    <property type="molecule type" value="Genomic_DNA"/>
</dbReference>
<dbReference type="InterPro" id="IPR000192">
    <property type="entry name" value="Aminotrans_V_dom"/>
</dbReference>
<protein>
    <recommendedName>
        <fullName evidence="2">Aminotransferase class V domain-containing protein</fullName>
    </recommendedName>
</protein>
<dbReference type="InterPro" id="IPR015424">
    <property type="entry name" value="PyrdxlP-dep_Trfase"/>
</dbReference>
<evidence type="ECO:0000313" key="4">
    <source>
        <dbReference type="Proteomes" id="UP000289738"/>
    </source>
</evidence>
<evidence type="ECO:0000313" key="3">
    <source>
        <dbReference type="EMBL" id="RYR19014.1"/>
    </source>
</evidence>
<dbReference type="InterPro" id="IPR015422">
    <property type="entry name" value="PyrdxlP-dep_Trfase_small"/>
</dbReference>